<evidence type="ECO:0000259" key="2">
    <source>
        <dbReference type="Pfam" id="PF02517"/>
    </source>
</evidence>
<proteinExistence type="predicted"/>
<dbReference type="EMBL" id="FQXI01000013">
    <property type="protein sequence ID" value="SHH56520.1"/>
    <property type="molecule type" value="Genomic_DNA"/>
</dbReference>
<dbReference type="GO" id="GO:0004175">
    <property type="term" value="F:endopeptidase activity"/>
    <property type="evidence" value="ECO:0007669"/>
    <property type="project" value="UniProtKB-ARBA"/>
</dbReference>
<dbReference type="AlphaFoldDB" id="A0A1M5U0Y1"/>
<organism evidence="3 4">
    <name type="scientific">Anaerosphaera aminiphila DSM 21120</name>
    <dbReference type="NCBI Taxonomy" id="1120995"/>
    <lineage>
        <taxon>Bacteria</taxon>
        <taxon>Bacillati</taxon>
        <taxon>Bacillota</taxon>
        <taxon>Tissierellia</taxon>
        <taxon>Tissierellales</taxon>
        <taxon>Peptoniphilaceae</taxon>
        <taxon>Anaerosphaera</taxon>
    </lineage>
</organism>
<feature type="transmembrane region" description="Helical" evidence="1">
    <location>
        <begin position="117"/>
        <end position="137"/>
    </location>
</feature>
<keyword evidence="1" id="KW-0812">Transmembrane</keyword>
<dbReference type="Proteomes" id="UP000184032">
    <property type="component" value="Unassembled WGS sequence"/>
</dbReference>
<keyword evidence="4" id="KW-1185">Reference proteome</keyword>
<evidence type="ECO:0000256" key="1">
    <source>
        <dbReference type="SAM" id="Phobius"/>
    </source>
</evidence>
<dbReference type="OrthoDB" id="8607342at2"/>
<sequence>MQNHKNLSMENTIIKIFYFICFCTIYGIFIFISSIKIKSDIISSLILVMLLIPLGLFIYNRYKLQLSNYNPNGFGKYKINIKIVYFIFIMLFTNLILDIILYSSIINKLDLSNFPSINYFFPSLFATLNTYICAPIFEELIFRVIFFNYFFNKNDKLYNILAIVVSSIIFGLMHGRNIIFLLV</sequence>
<accession>A0A1M5U0Y1</accession>
<keyword evidence="1" id="KW-1133">Transmembrane helix</keyword>
<dbReference type="STRING" id="1120995.SAMN02745245_01619"/>
<dbReference type="Pfam" id="PF02517">
    <property type="entry name" value="Rce1-like"/>
    <property type="match status" value="1"/>
</dbReference>
<dbReference type="InterPro" id="IPR003675">
    <property type="entry name" value="Rce1/LyrA-like_dom"/>
</dbReference>
<dbReference type="GO" id="GO:0080120">
    <property type="term" value="P:CAAX-box protein maturation"/>
    <property type="evidence" value="ECO:0007669"/>
    <property type="project" value="UniProtKB-ARBA"/>
</dbReference>
<feature type="transmembrane region" description="Helical" evidence="1">
    <location>
        <begin position="41"/>
        <end position="62"/>
    </location>
</feature>
<feature type="transmembrane region" description="Helical" evidence="1">
    <location>
        <begin position="83"/>
        <end position="105"/>
    </location>
</feature>
<evidence type="ECO:0000313" key="3">
    <source>
        <dbReference type="EMBL" id="SHH56520.1"/>
    </source>
</evidence>
<evidence type="ECO:0000313" key="4">
    <source>
        <dbReference type="Proteomes" id="UP000184032"/>
    </source>
</evidence>
<reference evidence="3 4" key="1">
    <citation type="submission" date="2016-11" db="EMBL/GenBank/DDBJ databases">
        <authorList>
            <person name="Jaros S."/>
            <person name="Januszkiewicz K."/>
            <person name="Wedrychowicz H."/>
        </authorList>
    </citation>
    <scope>NUCLEOTIDE SEQUENCE [LARGE SCALE GENOMIC DNA]</scope>
    <source>
        <strain evidence="3 4">DSM 21120</strain>
    </source>
</reference>
<keyword evidence="1" id="KW-0472">Membrane</keyword>
<protein>
    <recommendedName>
        <fullName evidence="2">CAAX prenyl protease 2/Lysostaphin resistance protein A-like domain-containing protein</fullName>
    </recommendedName>
</protein>
<feature type="transmembrane region" description="Helical" evidence="1">
    <location>
        <begin position="12"/>
        <end position="35"/>
    </location>
</feature>
<feature type="transmembrane region" description="Helical" evidence="1">
    <location>
        <begin position="157"/>
        <end position="175"/>
    </location>
</feature>
<gene>
    <name evidence="3" type="ORF">SAMN02745245_01619</name>
</gene>
<name>A0A1M5U0Y1_9FIRM</name>
<feature type="domain" description="CAAX prenyl protease 2/Lysostaphin resistance protein A-like" evidence="2">
    <location>
        <begin position="123"/>
        <end position="178"/>
    </location>
</feature>